<evidence type="ECO:0000313" key="1">
    <source>
        <dbReference type="EMBL" id="KVI06814.1"/>
    </source>
</evidence>
<sequence length="50" mass="5548">MMCASICLAPCMPFAEPIDISMASMDGVEEPNYKAASIFGLRKMYLRSKK</sequence>
<dbReference type="AlphaFoldDB" id="A0A103YCZ8"/>
<evidence type="ECO:0000313" key="2">
    <source>
        <dbReference type="Proteomes" id="UP000243975"/>
    </source>
</evidence>
<comment type="caution">
    <text evidence="1">The sequence shown here is derived from an EMBL/GenBank/DDBJ whole genome shotgun (WGS) entry which is preliminary data.</text>
</comment>
<dbReference type="Proteomes" id="UP000243975">
    <property type="component" value="Unassembled WGS sequence"/>
</dbReference>
<organism evidence="1 2">
    <name type="scientific">Cynara cardunculus var. scolymus</name>
    <name type="common">Globe artichoke</name>
    <name type="synonym">Cynara scolymus</name>
    <dbReference type="NCBI Taxonomy" id="59895"/>
    <lineage>
        <taxon>Eukaryota</taxon>
        <taxon>Viridiplantae</taxon>
        <taxon>Streptophyta</taxon>
        <taxon>Embryophyta</taxon>
        <taxon>Tracheophyta</taxon>
        <taxon>Spermatophyta</taxon>
        <taxon>Magnoliopsida</taxon>
        <taxon>eudicotyledons</taxon>
        <taxon>Gunneridae</taxon>
        <taxon>Pentapetalae</taxon>
        <taxon>asterids</taxon>
        <taxon>campanulids</taxon>
        <taxon>Asterales</taxon>
        <taxon>Asteraceae</taxon>
        <taxon>Carduoideae</taxon>
        <taxon>Cardueae</taxon>
        <taxon>Carduinae</taxon>
        <taxon>Cynara</taxon>
    </lineage>
</organism>
<dbReference type="Gramene" id="KVI06814">
    <property type="protein sequence ID" value="KVI06814"/>
    <property type="gene ID" value="Ccrd_014830"/>
</dbReference>
<reference evidence="1 2" key="1">
    <citation type="journal article" date="2016" name="Sci. Rep.">
        <title>The genome sequence of the outbreeding globe artichoke constructed de novo incorporating a phase-aware low-pass sequencing strategy of F1 progeny.</title>
        <authorList>
            <person name="Scaglione D."/>
            <person name="Reyes-Chin-Wo S."/>
            <person name="Acquadro A."/>
            <person name="Froenicke L."/>
            <person name="Portis E."/>
            <person name="Beitel C."/>
            <person name="Tirone M."/>
            <person name="Mauro R."/>
            <person name="Lo Monaco A."/>
            <person name="Mauromicale G."/>
            <person name="Faccioli P."/>
            <person name="Cattivelli L."/>
            <person name="Rieseberg L."/>
            <person name="Michelmore R."/>
            <person name="Lanteri S."/>
        </authorList>
    </citation>
    <scope>NUCLEOTIDE SEQUENCE [LARGE SCALE GENOMIC DNA]</scope>
    <source>
        <strain evidence="1">2C</strain>
    </source>
</reference>
<name>A0A103YCZ8_CYNCS</name>
<accession>A0A103YCZ8</accession>
<protein>
    <submittedName>
        <fullName evidence="1">Uncharacterized protein</fullName>
    </submittedName>
</protein>
<proteinExistence type="predicted"/>
<keyword evidence="2" id="KW-1185">Reference proteome</keyword>
<dbReference type="EMBL" id="LEKV01001596">
    <property type="protein sequence ID" value="KVI06814.1"/>
    <property type="molecule type" value="Genomic_DNA"/>
</dbReference>
<gene>
    <name evidence="1" type="ORF">Ccrd_014830</name>
</gene>